<dbReference type="GO" id="GO:0016301">
    <property type="term" value="F:kinase activity"/>
    <property type="evidence" value="ECO:0007669"/>
    <property type="project" value="UniProtKB-KW"/>
</dbReference>
<sequence length="105" mass="12135">MIMSLILIRFRPRPTPKIFRSQLTHWLLQPRSGNGWTSKENLLTYHDEDDPQLFVALYDFQAGGENQLSLKKDFRSKRGFASTGSSVFSDSFVLSEAAFWSRVYV</sequence>
<dbReference type="STRING" id="151549.A0A4C1ZWB1"/>
<gene>
    <name evidence="1" type="primary">Abl</name>
    <name evidence="1" type="ORF">EVAR_33152_1</name>
</gene>
<comment type="caution">
    <text evidence="1">The sequence shown here is derived from an EMBL/GenBank/DDBJ whole genome shotgun (WGS) entry which is preliminary data.</text>
</comment>
<organism evidence="1 2">
    <name type="scientific">Eumeta variegata</name>
    <name type="common">Bagworm moth</name>
    <name type="synonym">Eumeta japonica</name>
    <dbReference type="NCBI Taxonomy" id="151549"/>
    <lineage>
        <taxon>Eukaryota</taxon>
        <taxon>Metazoa</taxon>
        <taxon>Ecdysozoa</taxon>
        <taxon>Arthropoda</taxon>
        <taxon>Hexapoda</taxon>
        <taxon>Insecta</taxon>
        <taxon>Pterygota</taxon>
        <taxon>Neoptera</taxon>
        <taxon>Endopterygota</taxon>
        <taxon>Lepidoptera</taxon>
        <taxon>Glossata</taxon>
        <taxon>Ditrysia</taxon>
        <taxon>Tineoidea</taxon>
        <taxon>Psychidae</taxon>
        <taxon>Oiketicinae</taxon>
        <taxon>Eumeta</taxon>
    </lineage>
</organism>
<dbReference type="OrthoDB" id="98077at2759"/>
<evidence type="ECO:0000313" key="2">
    <source>
        <dbReference type="Proteomes" id="UP000299102"/>
    </source>
</evidence>
<keyword evidence="1" id="KW-0418">Kinase</keyword>
<dbReference type="EMBL" id="BGZK01002205">
    <property type="protein sequence ID" value="GBP91762.1"/>
    <property type="molecule type" value="Genomic_DNA"/>
</dbReference>
<evidence type="ECO:0000313" key="1">
    <source>
        <dbReference type="EMBL" id="GBP91762.1"/>
    </source>
</evidence>
<name>A0A4C1ZWB1_EUMVA</name>
<proteinExistence type="predicted"/>
<keyword evidence="1" id="KW-0808">Transferase</keyword>
<reference evidence="1 2" key="1">
    <citation type="journal article" date="2019" name="Commun. Biol.">
        <title>The bagworm genome reveals a unique fibroin gene that provides high tensile strength.</title>
        <authorList>
            <person name="Kono N."/>
            <person name="Nakamura H."/>
            <person name="Ohtoshi R."/>
            <person name="Tomita M."/>
            <person name="Numata K."/>
            <person name="Arakawa K."/>
        </authorList>
    </citation>
    <scope>NUCLEOTIDE SEQUENCE [LARGE SCALE GENOMIC DNA]</scope>
</reference>
<dbReference type="AlphaFoldDB" id="A0A4C1ZWB1"/>
<accession>A0A4C1ZWB1</accession>
<keyword evidence="2" id="KW-1185">Reference proteome</keyword>
<protein>
    <submittedName>
        <fullName evidence="1">Tyrosine-protein kinase Abl</fullName>
    </submittedName>
</protein>
<dbReference type="Proteomes" id="UP000299102">
    <property type="component" value="Unassembled WGS sequence"/>
</dbReference>